<dbReference type="InterPro" id="IPR018060">
    <property type="entry name" value="HTH_AraC"/>
</dbReference>
<dbReference type="EMBL" id="CP032452">
    <property type="protein sequence ID" value="QEZ68628.1"/>
    <property type="molecule type" value="Genomic_DNA"/>
</dbReference>
<evidence type="ECO:0000256" key="8">
    <source>
        <dbReference type="ARBA" id="ARBA00023163"/>
    </source>
</evidence>
<gene>
    <name evidence="13" type="ORF">D4A35_06615</name>
</gene>
<reference evidence="13 14" key="1">
    <citation type="submission" date="2018-09" db="EMBL/GenBank/DDBJ databases">
        <title>A clostridial neurotoxin that targets Anopheles mosquitoes.</title>
        <authorList>
            <person name="Contreras E."/>
            <person name="Masuyer G."/>
            <person name="Qureshi N."/>
            <person name="Chawla S."/>
            <person name="Lim H.L."/>
            <person name="Chen J."/>
            <person name="Stenmark P."/>
            <person name="Gill S."/>
        </authorList>
    </citation>
    <scope>NUCLEOTIDE SEQUENCE [LARGE SCALE GENOMIC DNA]</scope>
    <source>
        <strain evidence="13 14">Cbm</strain>
    </source>
</reference>
<keyword evidence="5" id="KW-0902">Two-component regulatory system</keyword>
<dbReference type="GO" id="GO:0003700">
    <property type="term" value="F:DNA-binding transcription factor activity"/>
    <property type="evidence" value="ECO:0007669"/>
    <property type="project" value="InterPro"/>
</dbReference>
<dbReference type="Proteomes" id="UP000326961">
    <property type="component" value="Chromosome"/>
</dbReference>
<dbReference type="GO" id="GO:0043565">
    <property type="term" value="F:sequence-specific DNA binding"/>
    <property type="evidence" value="ECO:0007669"/>
    <property type="project" value="InterPro"/>
</dbReference>
<keyword evidence="7" id="KW-0238">DNA-binding</keyword>
<dbReference type="SMART" id="SM00448">
    <property type="entry name" value="REC"/>
    <property type="match status" value="1"/>
</dbReference>
<dbReference type="InterPro" id="IPR009057">
    <property type="entry name" value="Homeodomain-like_sf"/>
</dbReference>
<evidence type="ECO:0000256" key="5">
    <source>
        <dbReference type="ARBA" id="ARBA00023012"/>
    </source>
</evidence>
<evidence type="ECO:0000313" key="13">
    <source>
        <dbReference type="EMBL" id="QEZ68628.1"/>
    </source>
</evidence>
<dbReference type="PANTHER" id="PTHR42713:SF3">
    <property type="entry name" value="TRANSCRIPTIONAL REGULATORY PROTEIN HPTR"/>
    <property type="match status" value="1"/>
</dbReference>
<dbReference type="InterPro" id="IPR001789">
    <property type="entry name" value="Sig_transdc_resp-reg_receiver"/>
</dbReference>
<comment type="function">
    <text evidence="9">May play the central regulatory role in sporulation. It may be an element of the effector pathway responsible for the activation of sporulation genes in response to nutritional stress. Spo0A may act in concert with spo0H (a sigma factor) to control the expression of some genes that are critical to the sporulation process.</text>
</comment>
<dbReference type="PANTHER" id="PTHR42713">
    <property type="entry name" value="HISTIDINE KINASE-RELATED"/>
    <property type="match status" value="1"/>
</dbReference>
<dbReference type="Pfam" id="PF12833">
    <property type="entry name" value="HTH_18"/>
    <property type="match status" value="1"/>
</dbReference>
<keyword evidence="4 10" id="KW-0597">Phosphoprotein</keyword>
<evidence type="ECO:0000256" key="6">
    <source>
        <dbReference type="ARBA" id="ARBA00023015"/>
    </source>
</evidence>
<comment type="subcellular location">
    <subcellularLocation>
        <location evidence="1">Cytoplasm</location>
    </subcellularLocation>
</comment>
<sequence length="497" mass="58098">MELKMYKLYLLDDEPFILEGLKYIIDWEEYGFDVVGTSSNGEDGFNFIKNEDVDLIITDIMMPKMTGLELISNLKKINHNAKFIVLSAFQEFQYAKEAISMGAENYLTKPIDEDELIQTIEGVKKKIEKIKLEKVDTKIFKNDLILKLICNKNNDGVLDRLRLEGVNLNYKNLCVVILEFAEGGNINNNILNHIDNLNYEYCVNLQNQILIIMDKESINKDTLRNLKDDLSSITNEQIYISRGKYVDSIDNLNCSYQSAKDIHEYKLVYPNISWIREYKEKSYNLENIDYIDFNHLKKLLLNKDNKESLNYIESIFSQLKKDENLTVKQIKTKSIEVFLNVYNYFNDSKIIKGLDLYLEKVINSVNLDQIQLELNNMIKHRQSKLEETDDSISPIILKLLRNIEENYSKDLNLKEISETYNINSIYLGQLFQKETGILFSDYLNNFRVNKAKNLLVETSLKAAEIGELVGYANKNYFYRKFKDIVGITPSEWRKINL</sequence>
<evidence type="ECO:0000256" key="1">
    <source>
        <dbReference type="ARBA" id="ARBA00004496"/>
    </source>
</evidence>
<dbReference type="Gene3D" id="3.40.50.2300">
    <property type="match status" value="1"/>
</dbReference>
<evidence type="ECO:0000256" key="2">
    <source>
        <dbReference type="ARBA" id="ARBA00018672"/>
    </source>
</evidence>
<evidence type="ECO:0000256" key="10">
    <source>
        <dbReference type="PROSITE-ProRule" id="PRU00169"/>
    </source>
</evidence>
<dbReference type="InterPro" id="IPR051552">
    <property type="entry name" value="HptR"/>
</dbReference>
<evidence type="ECO:0000256" key="3">
    <source>
        <dbReference type="ARBA" id="ARBA00022490"/>
    </source>
</evidence>
<evidence type="ECO:0000256" key="7">
    <source>
        <dbReference type="ARBA" id="ARBA00023125"/>
    </source>
</evidence>
<keyword evidence="3" id="KW-0963">Cytoplasm</keyword>
<dbReference type="PROSITE" id="PS01124">
    <property type="entry name" value="HTH_ARAC_FAMILY_2"/>
    <property type="match status" value="1"/>
</dbReference>
<accession>A0A5P3XBL3</accession>
<proteinExistence type="predicted"/>
<evidence type="ECO:0000259" key="12">
    <source>
        <dbReference type="PROSITE" id="PS50110"/>
    </source>
</evidence>
<dbReference type="SUPFAM" id="SSF52172">
    <property type="entry name" value="CheY-like"/>
    <property type="match status" value="1"/>
</dbReference>
<feature type="domain" description="HTH araC/xylS-type" evidence="11">
    <location>
        <begin position="397"/>
        <end position="495"/>
    </location>
</feature>
<evidence type="ECO:0000259" key="11">
    <source>
        <dbReference type="PROSITE" id="PS01124"/>
    </source>
</evidence>
<organism evidence="13 14">
    <name type="scientific">Paraclostridium bifermentans</name>
    <name type="common">Clostridium bifermentans</name>
    <dbReference type="NCBI Taxonomy" id="1490"/>
    <lineage>
        <taxon>Bacteria</taxon>
        <taxon>Bacillati</taxon>
        <taxon>Bacillota</taxon>
        <taxon>Clostridia</taxon>
        <taxon>Peptostreptococcales</taxon>
        <taxon>Peptostreptococcaceae</taxon>
        <taxon>Paraclostridium</taxon>
    </lineage>
</organism>
<dbReference type="Gene3D" id="1.10.10.60">
    <property type="entry name" value="Homeodomain-like"/>
    <property type="match status" value="2"/>
</dbReference>
<dbReference type="GO" id="GO:0005737">
    <property type="term" value="C:cytoplasm"/>
    <property type="evidence" value="ECO:0007669"/>
    <property type="project" value="UniProtKB-SubCell"/>
</dbReference>
<name>A0A5P3XBL3_PARBF</name>
<dbReference type="AlphaFoldDB" id="A0A5P3XBL3"/>
<dbReference type="InterPro" id="IPR011006">
    <property type="entry name" value="CheY-like_superfamily"/>
</dbReference>
<dbReference type="SMART" id="SM00342">
    <property type="entry name" value="HTH_ARAC"/>
    <property type="match status" value="1"/>
</dbReference>
<evidence type="ECO:0000256" key="4">
    <source>
        <dbReference type="ARBA" id="ARBA00022553"/>
    </source>
</evidence>
<keyword evidence="8" id="KW-0804">Transcription</keyword>
<dbReference type="PROSITE" id="PS50110">
    <property type="entry name" value="RESPONSE_REGULATORY"/>
    <property type="match status" value="1"/>
</dbReference>
<feature type="domain" description="Response regulatory" evidence="12">
    <location>
        <begin position="7"/>
        <end position="124"/>
    </location>
</feature>
<evidence type="ECO:0000256" key="9">
    <source>
        <dbReference type="ARBA" id="ARBA00024867"/>
    </source>
</evidence>
<evidence type="ECO:0000313" key="14">
    <source>
        <dbReference type="Proteomes" id="UP000326961"/>
    </source>
</evidence>
<dbReference type="CDD" id="cd17536">
    <property type="entry name" value="REC_YesN-like"/>
    <property type="match status" value="1"/>
</dbReference>
<dbReference type="GO" id="GO:0000160">
    <property type="term" value="P:phosphorelay signal transduction system"/>
    <property type="evidence" value="ECO:0007669"/>
    <property type="project" value="UniProtKB-KW"/>
</dbReference>
<feature type="modified residue" description="4-aspartylphosphate" evidence="10">
    <location>
        <position position="59"/>
    </location>
</feature>
<keyword evidence="6" id="KW-0805">Transcription regulation</keyword>
<dbReference type="SUPFAM" id="SSF46689">
    <property type="entry name" value="Homeodomain-like"/>
    <property type="match status" value="1"/>
</dbReference>
<protein>
    <recommendedName>
        <fullName evidence="2">Stage 0 sporulation protein A homolog</fullName>
    </recommendedName>
</protein>
<dbReference type="Pfam" id="PF00072">
    <property type="entry name" value="Response_reg"/>
    <property type="match status" value="1"/>
</dbReference>